<dbReference type="Pfam" id="PF07690">
    <property type="entry name" value="MFS_1"/>
    <property type="match status" value="1"/>
</dbReference>
<evidence type="ECO:0000256" key="1">
    <source>
        <dbReference type="SAM" id="Phobius"/>
    </source>
</evidence>
<dbReference type="InterPro" id="IPR020846">
    <property type="entry name" value="MFS_dom"/>
</dbReference>
<dbReference type="Gene3D" id="1.20.1250.20">
    <property type="entry name" value="MFS general substrate transporter like domains"/>
    <property type="match status" value="1"/>
</dbReference>
<organism evidence="3">
    <name type="scientific">marine sediment metagenome</name>
    <dbReference type="NCBI Taxonomy" id="412755"/>
    <lineage>
        <taxon>unclassified sequences</taxon>
        <taxon>metagenomes</taxon>
        <taxon>ecological metagenomes</taxon>
    </lineage>
</organism>
<keyword evidence="1" id="KW-0812">Transmembrane</keyword>
<name>X1N2K9_9ZZZZ</name>
<sequence>FGAYGIYYGLSEGVFRAYIADLVDPENRATAYGLFNTGIGLALFPASLIMGTLWDRFGSKWAFLVSAGFSLLGFLIFIISLLLRKSNRKTGV</sequence>
<feature type="domain" description="Major facilitator superfamily (MFS) profile" evidence="2">
    <location>
        <begin position="1"/>
        <end position="92"/>
    </location>
</feature>
<keyword evidence="1" id="KW-1133">Transmembrane helix</keyword>
<dbReference type="AlphaFoldDB" id="X1N2K9"/>
<proteinExistence type="predicted"/>
<evidence type="ECO:0000259" key="2">
    <source>
        <dbReference type="PROSITE" id="PS50850"/>
    </source>
</evidence>
<dbReference type="EMBL" id="BARV01011845">
    <property type="protein sequence ID" value="GAI12834.1"/>
    <property type="molecule type" value="Genomic_DNA"/>
</dbReference>
<gene>
    <name evidence="3" type="ORF">S06H3_22243</name>
</gene>
<dbReference type="PANTHER" id="PTHR23518">
    <property type="entry name" value="C-METHYLTRANSFERASE"/>
    <property type="match status" value="1"/>
</dbReference>
<dbReference type="SUPFAM" id="SSF103473">
    <property type="entry name" value="MFS general substrate transporter"/>
    <property type="match status" value="1"/>
</dbReference>
<feature type="transmembrane region" description="Helical" evidence="1">
    <location>
        <begin position="31"/>
        <end position="54"/>
    </location>
</feature>
<dbReference type="InterPro" id="IPR011701">
    <property type="entry name" value="MFS"/>
</dbReference>
<accession>X1N2K9</accession>
<dbReference type="PROSITE" id="PS50850">
    <property type="entry name" value="MFS"/>
    <property type="match status" value="1"/>
</dbReference>
<dbReference type="PANTHER" id="PTHR23518:SF2">
    <property type="entry name" value="MAJOR FACILITATOR SUPERFAMILY TRANSPORTER"/>
    <property type="match status" value="1"/>
</dbReference>
<feature type="non-terminal residue" evidence="3">
    <location>
        <position position="1"/>
    </location>
</feature>
<reference evidence="3" key="1">
    <citation type="journal article" date="2014" name="Front. Microbiol.">
        <title>High frequency of phylogenetically diverse reductive dehalogenase-homologous genes in deep subseafloor sedimentary metagenomes.</title>
        <authorList>
            <person name="Kawai M."/>
            <person name="Futagami T."/>
            <person name="Toyoda A."/>
            <person name="Takaki Y."/>
            <person name="Nishi S."/>
            <person name="Hori S."/>
            <person name="Arai W."/>
            <person name="Tsubouchi T."/>
            <person name="Morono Y."/>
            <person name="Uchiyama I."/>
            <person name="Ito T."/>
            <person name="Fujiyama A."/>
            <person name="Inagaki F."/>
            <person name="Takami H."/>
        </authorList>
    </citation>
    <scope>NUCLEOTIDE SEQUENCE</scope>
    <source>
        <strain evidence="3">Expedition CK06-06</strain>
    </source>
</reference>
<protein>
    <recommendedName>
        <fullName evidence="2">Major facilitator superfamily (MFS) profile domain-containing protein</fullName>
    </recommendedName>
</protein>
<dbReference type="InterPro" id="IPR036259">
    <property type="entry name" value="MFS_trans_sf"/>
</dbReference>
<evidence type="ECO:0000313" key="3">
    <source>
        <dbReference type="EMBL" id="GAI12834.1"/>
    </source>
</evidence>
<dbReference type="GO" id="GO:0022857">
    <property type="term" value="F:transmembrane transporter activity"/>
    <property type="evidence" value="ECO:0007669"/>
    <property type="project" value="InterPro"/>
</dbReference>
<keyword evidence="1" id="KW-0472">Membrane</keyword>
<feature type="transmembrane region" description="Helical" evidence="1">
    <location>
        <begin position="61"/>
        <end position="83"/>
    </location>
</feature>
<comment type="caution">
    <text evidence="3">The sequence shown here is derived from an EMBL/GenBank/DDBJ whole genome shotgun (WGS) entry which is preliminary data.</text>
</comment>